<dbReference type="InterPro" id="IPR048147">
    <property type="entry name" value="CBO0543-like"/>
</dbReference>
<dbReference type="NCBIfam" id="NF041644">
    <property type="entry name" value="CBO0543_fam"/>
    <property type="match status" value="1"/>
</dbReference>
<feature type="transmembrane region" description="Helical" evidence="1">
    <location>
        <begin position="62"/>
        <end position="80"/>
    </location>
</feature>
<dbReference type="Proteomes" id="UP000717624">
    <property type="component" value="Unassembled WGS sequence"/>
</dbReference>
<feature type="transmembrane region" description="Helical" evidence="1">
    <location>
        <begin position="160"/>
        <end position="182"/>
    </location>
</feature>
<keyword evidence="3" id="KW-1185">Reference proteome</keyword>
<accession>A0A939BR09</accession>
<feature type="transmembrane region" description="Helical" evidence="1">
    <location>
        <begin position="36"/>
        <end position="55"/>
    </location>
</feature>
<keyword evidence="1" id="KW-0472">Membrane</keyword>
<keyword evidence="1" id="KW-0812">Transmembrane</keyword>
<gene>
    <name evidence="2" type="ORF">JOD01_000668</name>
</gene>
<proteinExistence type="predicted"/>
<dbReference type="RefSeq" id="WP_204516773.1">
    <property type="nucleotide sequence ID" value="NZ_BAABIN010000009.1"/>
</dbReference>
<reference evidence="2" key="1">
    <citation type="submission" date="2021-01" db="EMBL/GenBank/DDBJ databases">
        <title>Genomic Encyclopedia of Type Strains, Phase IV (KMG-IV): sequencing the most valuable type-strain genomes for metagenomic binning, comparative biology and taxonomic classification.</title>
        <authorList>
            <person name="Goeker M."/>
        </authorList>
    </citation>
    <scope>NUCLEOTIDE SEQUENCE</scope>
    <source>
        <strain evidence="2">DSM 25523</strain>
    </source>
</reference>
<dbReference type="AlphaFoldDB" id="A0A939BR09"/>
<evidence type="ECO:0000256" key="1">
    <source>
        <dbReference type="SAM" id="Phobius"/>
    </source>
</evidence>
<dbReference type="EMBL" id="JAFBEB010000001">
    <property type="protein sequence ID" value="MBM7589082.1"/>
    <property type="molecule type" value="Genomic_DNA"/>
</dbReference>
<keyword evidence="1" id="KW-1133">Transmembrane helix</keyword>
<organism evidence="2 3">
    <name type="scientific">Brevibacillus fulvus</name>
    <dbReference type="NCBI Taxonomy" id="1125967"/>
    <lineage>
        <taxon>Bacteria</taxon>
        <taxon>Bacillati</taxon>
        <taxon>Bacillota</taxon>
        <taxon>Bacilli</taxon>
        <taxon>Bacillales</taxon>
        <taxon>Paenibacillaceae</taxon>
        <taxon>Brevibacillus</taxon>
    </lineage>
</organism>
<evidence type="ECO:0000313" key="2">
    <source>
        <dbReference type="EMBL" id="MBM7589082.1"/>
    </source>
</evidence>
<feature type="transmembrane region" description="Helical" evidence="1">
    <location>
        <begin position="127"/>
        <end position="148"/>
    </location>
</feature>
<name>A0A939BR09_9BACL</name>
<sequence length="222" mass="25649">MSSEQQAMLVKIRELSEERTQASIDHWLQFSNMGTWQFWVSVVALIFPLAVLLIYLDRRRTFEILFFGFVVHVLMNYLDAYGVANGLVEHPYIIIPGMPINLAINTALIPVLFMLTYQYCINQSRNVYFFGLIAAVFTGLVLGGLATATEFLHLFKGMNIWYIFVIDYLEFVLAYWLTSFFLKIGNQDLNRKEGNQAITSPRKRQIRYDFFRKKREAGGGAS</sequence>
<protein>
    <submittedName>
        <fullName evidence="2">Uncharacterized protein</fullName>
    </submittedName>
</protein>
<evidence type="ECO:0000313" key="3">
    <source>
        <dbReference type="Proteomes" id="UP000717624"/>
    </source>
</evidence>
<feature type="transmembrane region" description="Helical" evidence="1">
    <location>
        <begin position="92"/>
        <end position="115"/>
    </location>
</feature>
<comment type="caution">
    <text evidence="2">The sequence shown here is derived from an EMBL/GenBank/DDBJ whole genome shotgun (WGS) entry which is preliminary data.</text>
</comment>